<feature type="compositionally biased region" description="Low complexity" evidence="1">
    <location>
        <begin position="152"/>
        <end position="167"/>
    </location>
</feature>
<feature type="signal peptide" evidence="2">
    <location>
        <begin position="1"/>
        <end position="16"/>
    </location>
</feature>
<feature type="region of interest" description="Disordered" evidence="1">
    <location>
        <begin position="262"/>
        <end position="291"/>
    </location>
</feature>
<dbReference type="EMBL" id="GBRD01016342">
    <property type="protein sequence ID" value="JAG49484.1"/>
    <property type="molecule type" value="Transcribed_RNA"/>
</dbReference>
<feature type="chain" id="PRO_5005519248" evidence="2">
    <location>
        <begin position="17"/>
        <end position="291"/>
    </location>
</feature>
<organism evidence="3">
    <name type="scientific">Lygus hesperus</name>
    <name type="common">Western plant bug</name>
    <dbReference type="NCBI Taxonomy" id="30085"/>
    <lineage>
        <taxon>Eukaryota</taxon>
        <taxon>Metazoa</taxon>
        <taxon>Ecdysozoa</taxon>
        <taxon>Arthropoda</taxon>
        <taxon>Hexapoda</taxon>
        <taxon>Insecta</taxon>
        <taxon>Pterygota</taxon>
        <taxon>Neoptera</taxon>
        <taxon>Paraneoptera</taxon>
        <taxon>Hemiptera</taxon>
        <taxon>Heteroptera</taxon>
        <taxon>Panheteroptera</taxon>
        <taxon>Cimicomorpha</taxon>
        <taxon>Miridae</taxon>
        <taxon>Mirini</taxon>
        <taxon>Lygus</taxon>
    </lineage>
</organism>
<feature type="region of interest" description="Disordered" evidence="1">
    <location>
        <begin position="125"/>
        <end position="167"/>
    </location>
</feature>
<feature type="compositionally biased region" description="Basic and acidic residues" evidence="1">
    <location>
        <begin position="70"/>
        <end position="84"/>
    </location>
</feature>
<protein>
    <submittedName>
        <fullName evidence="3">Uncharacterized protein</fullName>
    </submittedName>
</protein>
<reference evidence="3" key="1">
    <citation type="submission" date="2014-09" db="EMBL/GenBank/DDBJ databases">
        <authorList>
            <person name="Magalhaes I.L.F."/>
            <person name="Oliveira U."/>
            <person name="Santos F.R."/>
            <person name="Vidigal T.H.D.A."/>
            <person name="Brescovit A.D."/>
            <person name="Santos A.J."/>
        </authorList>
    </citation>
    <scope>NUCLEOTIDE SEQUENCE</scope>
</reference>
<feature type="compositionally biased region" description="Acidic residues" evidence="1">
    <location>
        <begin position="134"/>
        <end position="151"/>
    </location>
</feature>
<name>A0A0K8S8I9_LYGHE</name>
<feature type="compositionally biased region" description="Acidic residues" evidence="1">
    <location>
        <begin position="268"/>
        <end position="279"/>
    </location>
</feature>
<evidence type="ECO:0000256" key="2">
    <source>
        <dbReference type="SAM" id="SignalP"/>
    </source>
</evidence>
<accession>A0A0K8S8I9</accession>
<sequence>MSRILCALLVLRVATGHSIITKSMLYGVGEPTLEPVQLATKPPEPITERLSKIRQTPKELLRTLGYIGSEEHFEGRQMPERDSDVQDISGESTEDDEPVTERLSRIRQTPKELLRSLGYIRNEDDFEGRKTSEDDLDEQDQSGESTEDDYYYTDSTPTPYTTSMPESTSKVLQIVRREEAKVTDSSKNRTKLYPVGRLWERTMPPRPMPGIMAILDAMFSCMWSGLGFECFSLKVVPMFRAMMGFPPVNPFGHPYYVLPRTSDVAESKEDEDDEQDAEGDGSGASNSSRER</sequence>
<evidence type="ECO:0000256" key="1">
    <source>
        <dbReference type="SAM" id="MobiDB-lite"/>
    </source>
</evidence>
<evidence type="ECO:0000313" key="3">
    <source>
        <dbReference type="EMBL" id="JAG49484.1"/>
    </source>
</evidence>
<keyword evidence="2" id="KW-0732">Signal</keyword>
<dbReference type="AlphaFoldDB" id="A0A0K8S8I9"/>
<proteinExistence type="predicted"/>
<feature type="region of interest" description="Disordered" evidence="1">
    <location>
        <begin position="70"/>
        <end position="107"/>
    </location>
</feature>